<comment type="caution">
    <text evidence="1">The sequence shown here is derived from an EMBL/GenBank/DDBJ whole genome shotgun (WGS) entry which is preliminary data.</text>
</comment>
<name>A0AA35QFI2_9HYPO</name>
<evidence type="ECO:0008006" key="3">
    <source>
        <dbReference type="Google" id="ProtNLM"/>
    </source>
</evidence>
<protein>
    <recommendedName>
        <fullName evidence="3">F-box domain-containing protein</fullName>
    </recommendedName>
</protein>
<dbReference type="AlphaFoldDB" id="A0AA35QFI2"/>
<dbReference type="Proteomes" id="UP001160390">
    <property type="component" value="Unassembled WGS sequence"/>
</dbReference>
<gene>
    <name evidence="1" type="ORF">CCHLO57077_00006944</name>
</gene>
<reference evidence="1" key="1">
    <citation type="submission" date="2023-01" db="EMBL/GenBank/DDBJ databases">
        <authorList>
            <person name="Piombo E."/>
        </authorList>
    </citation>
    <scope>NUCLEOTIDE SEQUENCE</scope>
</reference>
<dbReference type="SUPFAM" id="SSF52047">
    <property type="entry name" value="RNI-like"/>
    <property type="match status" value="1"/>
</dbReference>
<dbReference type="Gene3D" id="3.80.10.10">
    <property type="entry name" value="Ribonuclease Inhibitor"/>
    <property type="match status" value="1"/>
</dbReference>
<evidence type="ECO:0000313" key="1">
    <source>
        <dbReference type="EMBL" id="CAI6100929.1"/>
    </source>
</evidence>
<dbReference type="InterPro" id="IPR032675">
    <property type="entry name" value="LRR_dom_sf"/>
</dbReference>
<sequence length="502" mass="56633">MKQLFSSFRIHPSLSGSPTQTIASFVQHLRRPAACHAVVEMSATEHALRLPELLLAVFELIKASDRSLVPTTQVNRAWFDCATSFLWRKVYSRVLYRVPEHRRQIYASKIEKIEFDGEEGDIHEAFKDLQFNNLKSVTLDLFNPPKGGSTCLRQYIQPTLQSFNFCGGDLDDEFLLQMKASCTRLQAVTINLPGPRVTPSAFLSFISGLECLEEVNLNDMEGLLSDAMFLNLAGRSNLFHLSWGTSIPPRLISRTSNEIPGPFKNVRKITTSVSTSSVTWISQNMVHLTHLILKLEDCKQDVLQPLPRLPNLKRVRLSFEPRTVLSTESLVALRSLNKLETLDLASKTRGMKVFNARGGTFQNPDFENLISGLPLLRQLSLVIEAQLSVRAGAILAKHCPLIQECNILKNFDTRLLMALAPKDKPMFPFLQRLNVRRATFDRHEEPQTLEQSADKLIALIRKNCPDLKMVVPSLHNPYSNLVARRFDSLNQPADPLPTLLAQ</sequence>
<organism evidence="1 2">
    <name type="scientific">Clonostachys chloroleuca</name>
    <dbReference type="NCBI Taxonomy" id="1926264"/>
    <lineage>
        <taxon>Eukaryota</taxon>
        <taxon>Fungi</taxon>
        <taxon>Dikarya</taxon>
        <taxon>Ascomycota</taxon>
        <taxon>Pezizomycotina</taxon>
        <taxon>Sordariomycetes</taxon>
        <taxon>Hypocreomycetidae</taxon>
        <taxon>Hypocreales</taxon>
        <taxon>Bionectriaceae</taxon>
        <taxon>Clonostachys</taxon>
    </lineage>
</organism>
<evidence type="ECO:0000313" key="2">
    <source>
        <dbReference type="Proteomes" id="UP001160390"/>
    </source>
</evidence>
<accession>A0AA35QFI2</accession>
<proteinExistence type="predicted"/>
<keyword evidence="2" id="KW-1185">Reference proteome</keyword>
<dbReference type="EMBL" id="CABFNP030001353">
    <property type="protein sequence ID" value="CAI6100929.1"/>
    <property type="molecule type" value="Genomic_DNA"/>
</dbReference>